<comment type="caution">
    <text evidence="12">The sequence shown here is derived from an EMBL/GenBank/DDBJ whole genome shotgun (WGS) entry which is preliminary data.</text>
</comment>
<keyword evidence="6" id="KW-0963">Cytoplasm</keyword>
<evidence type="ECO:0000256" key="4">
    <source>
        <dbReference type="ARBA" id="ARBA00005881"/>
    </source>
</evidence>
<dbReference type="InterPro" id="IPR015943">
    <property type="entry name" value="WD40/YVTN_repeat-like_dom_sf"/>
</dbReference>
<proteinExistence type="inferred from homology"/>
<dbReference type="GO" id="GO:0005634">
    <property type="term" value="C:nucleus"/>
    <property type="evidence" value="ECO:0007669"/>
    <property type="project" value="UniProtKB-SubCell"/>
</dbReference>
<dbReference type="PANTHER" id="PTHR44111:SF1">
    <property type="entry name" value="ELONGATOR COMPLEX PROTEIN 2"/>
    <property type="match status" value="1"/>
</dbReference>
<evidence type="ECO:0000256" key="11">
    <source>
        <dbReference type="PROSITE-ProRule" id="PRU00221"/>
    </source>
</evidence>
<evidence type="ECO:0000256" key="7">
    <source>
        <dbReference type="ARBA" id="ARBA00022574"/>
    </source>
</evidence>
<evidence type="ECO:0000256" key="6">
    <source>
        <dbReference type="ARBA" id="ARBA00022490"/>
    </source>
</evidence>
<dbReference type="SUPFAM" id="SSF50978">
    <property type="entry name" value="WD40 repeat-like"/>
    <property type="match status" value="2"/>
</dbReference>
<evidence type="ECO:0000256" key="2">
    <source>
        <dbReference type="ARBA" id="ARBA00004496"/>
    </source>
</evidence>
<protein>
    <recommendedName>
        <fullName evidence="5">Elongator complex protein 2</fullName>
    </recommendedName>
</protein>
<evidence type="ECO:0000256" key="9">
    <source>
        <dbReference type="ARBA" id="ARBA00022737"/>
    </source>
</evidence>
<organism evidence="12 13">
    <name type="scientific">Pleurodeles waltl</name>
    <name type="common">Iberian ribbed newt</name>
    <dbReference type="NCBI Taxonomy" id="8319"/>
    <lineage>
        <taxon>Eukaryota</taxon>
        <taxon>Metazoa</taxon>
        <taxon>Chordata</taxon>
        <taxon>Craniata</taxon>
        <taxon>Vertebrata</taxon>
        <taxon>Euteleostomi</taxon>
        <taxon>Amphibia</taxon>
        <taxon>Batrachia</taxon>
        <taxon>Caudata</taxon>
        <taxon>Salamandroidea</taxon>
        <taxon>Salamandridae</taxon>
        <taxon>Pleurodelinae</taxon>
        <taxon>Pleurodeles</taxon>
    </lineage>
</organism>
<keyword evidence="8" id="KW-0819">tRNA processing</keyword>
<dbReference type="InterPro" id="IPR036322">
    <property type="entry name" value="WD40_repeat_dom_sf"/>
</dbReference>
<feature type="repeat" description="WD" evidence="11">
    <location>
        <begin position="52"/>
        <end position="98"/>
    </location>
</feature>
<dbReference type="InterPro" id="IPR037289">
    <property type="entry name" value="Elp2"/>
</dbReference>
<dbReference type="GO" id="GO:0005737">
    <property type="term" value="C:cytoplasm"/>
    <property type="evidence" value="ECO:0007669"/>
    <property type="project" value="UniProtKB-SubCell"/>
</dbReference>
<dbReference type="SMART" id="SM00320">
    <property type="entry name" value="WD40"/>
    <property type="match status" value="11"/>
</dbReference>
<dbReference type="InterPro" id="IPR001680">
    <property type="entry name" value="WD40_rpt"/>
</dbReference>
<evidence type="ECO:0000256" key="10">
    <source>
        <dbReference type="ARBA" id="ARBA00023242"/>
    </source>
</evidence>
<evidence type="ECO:0000256" key="3">
    <source>
        <dbReference type="ARBA" id="ARBA00005043"/>
    </source>
</evidence>
<dbReference type="Gene3D" id="2.130.10.10">
    <property type="entry name" value="YVTN repeat-like/Quinoprotein amine dehydrogenase"/>
    <property type="match status" value="4"/>
</dbReference>
<dbReference type="PROSITE" id="PS50294">
    <property type="entry name" value="WD_REPEATS_REGION"/>
    <property type="match status" value="2"/>
</dbReference>
<comment type="subcellular location">
    <subcellularLocation>
        <location evidence="2">Cytoplasm</location>
    </subcellularLocation>
    <subcellularLocation>
        <location evidence="1">Nucleus</location>
    </subcellularLocation>
</comment>
<feature type="repeat" description="WD" evidence="11">
    <location>
        <begin position="611"/>
        <end position="652"/>
    </location>
</feature>
<dbReference type="EMBL" id="JANPWB010000003">
    <property type="protein sequence ID" value="KAJ1203230.1"/>
    <property type="molecule type" value="Genomic_DNA"/>
</dbReference>
<keyword evidence="10" id="KW-0539">Nucleus</keyword>
<feature type="repeat" description="WD" evidence="11">
    <location>
        <begin position="666"/>
        <end position="697"/>
    </location>
</feature>
<dbReference type="PROSITE" id="PS50082">
    <property type="entry name" value="WD_REPEATS_2"/>
    <property type="match status" value="5"/>
</dbReference>
<evidence type="ECO:0000256" key="1">
    <source>
        <dbReference type="ARBA" id="ARBA00004123"/>
    </source>
</evidence>
<comment type="pathway">
    <text evidence="3">tRNA modification; 5-methoxycarbonylmethyl-2-thiouridine-tRNA biosynthesis.</text>
</comment>
<evidence type="ECO:0000256" key="5">
    <source>
        <dbReference type="ARBA" id="ARBA00020267"/>
    </source>
</evidence>
<keyword evidence="7 11" id="KW-0853">WD repeat</keyword>
<comment type="similarity">
    <text evidence="4">Belongs to the WD repeat ELP2 family.</text>
</comment>
<sequence length="759" mass="84423">MVAPVVQMCHVACCANRTPQSVSWGRAGLIAFGTCHSIALYHPEEQSVVELLNGHTGRVNCVQWIKKHDYNPETELVSGGSDKHVILWQVRQNQCVKQVHLKGHTDVVCAVDAVYLDSLGSELLIVSAASDSTVRLWSSCSSISECIQILHFGNGFVMDVSLSFLPSSGDPILACGADDSQIHLYILQERQLQKVHVLQGHEDWIRGVEWAICDGNLFLASCAQDCVIRIWKIYLKAERNPVNLNYSESVNSVKLKEKILFLKSKNAGAKYAVTLETLLSGHEDSVYAVHWQPSFIKDGKIHQPMCLLSASMDKTMILWAPDEESGVWLEQVRVGEVGGNTLGFYGCQFSPEGSMILAHTFNGALHLWRQNPSIKGEWTPAVVISGHFNSVQGLRWDPEGDFILTVGLDQTTRLFAPGKKKDWSQVTWHEIARPQIHGYDMQCLAMIGRFQFVSGADEKVLRVFSATRNFVENYINITGTPEAKSLSSQIVDLPGGATVPALGLSNKAIREGELADKSVYEEESRFSSVSDQYSQTYFHPIRLKEPPTEDHLLQNTLWPEVQKLYGHGFEIFCVASNTTGTLVASACKASRREHAAIILWSAMSWKQLQNLSFHNLTVTQMAFSPDDRFLIAVSRDRNWSLWKRQDEDSAQLEPFFSLRAHTSKSTAVHSRIIWTCDWTPDSNYFLTGSRDKKVVVWGDLKDADASEGNALGSIKPASSMLDVGDAATAVSVSPVLTSNKRSCHLQSLRLRGSKELGWV</sequence>
<gene>
    <name evidence="12" type="ORF">NDU88_007023</name>
</gene>
<feature type="repeat" description="WD" evidence="11">
    <location>
        <begin position="198"/>
        <end position="233"/>
    </location>
</feature>
<dbReference type="FunFam" id="2.130.10.10:FF:000958">
    <property type="entry name" value="Elongator acetyltransferase complex subunit 2"/>
    <property type="match status" value="1"/>
</dbReference>
<evidence type="ECO:0000256" key="8">
    <source>
        <dbReference type="ARBA" id="ARBA00022694"/>
    </source>
</evidence>
<dbReference type="GO" id="GO:0002098">
    <property type="term" value="P:tRNA wobble uridine modification"/>
    <property type="evidence" value="ECO:0007669"/>
    <property type="project" value="InterPro"/>
</dbReference>
<dbReference type="GO" id="GO:0033588">
    <property type="term" value="C:elongator holoenzyme complex"/>
    <property type="evidence" value="ECO:0007669"/>
    <property type="project" value="InterPro"/>
</dbReference>
<name>A0AAV7VR92_PLEWA</name>
<keyword evidence="13" id="KW-1185">Reference proteome</keyword>
<dbReference type="Proteomes" id="UP001066276">
    <property type="component" value="Chromosome 2_1"/>
</dbReference>
<accession>A0AAV7VR92</accession>
<dbReference type="AlphaFoldDB" id="A0AAV7VR92"/>
<dbReference type="CDD" id="cd00200">
    <property type="entry name" value="WD40"/>
    <property type="match status" value="1"/>
</dbReference>
<feature type="repeat" description="WD" evidence="11">
    <location>
        <begin position="384"/>
        <end position="415"/>
    </location>
</feature>
<dbReference type="PANTHER" id="PTHR44111">
    <property type="entry name" value="ELONGATOR COMPLEX PROTEIN 2"/>
    <property type="match status" value="1"/>
</dbReference>
<evidence type="ECO:0000313" key="13">
    <source>
        <dbReference type="Proteomes" id="UP001066276"/>
    </source>
</evidence>
<evidence type="ECO:0000313" key="12">
    <source>
        <dbReference type="EMBL" id="KAJ1203230.1"/>
    </source>
</evidence>
<keyword evidence="9" id="KW-0677">Repeat</keyword>
<reference evidence="12" key="1">
    <citation type="journal article" date="2022" name="bioRxiv">
        <title>Sequencing and chromosome-scale assembly of the giantPleurodeles waltlgenome.</title>
        <authorList>
            <person name="Brown T."/>
            <person name="Elewa A."/>
            <person name="Iarovenko S."/>
            <person name="Subramanian E."/>
            <person name="Araus A.J."/>
            <person name="Petzold A."/>
            <person name="Susuki M."/>
            <person name="Suzuki K.-i.T."/>
            <person name="Hayashi T."/>
            <person name="Toyoda A."/>
            <person name="Oliveira C."/>
            <person name="Osipova E."/>
            <person name="Leigh N.D."/>
            <person name="Simon A."/>
            <person name="Yun M.H."/>
        </authorList>
    </citation>
    <scope>NUCLEOTIDE SEQUENCE</scope>
    <source>
        <strain evidence="12">20211129_DDA</strain>
        <tissue evidence="12">Liver</tissue>
    </source>
</reference>
<dbReference type="Pfam" id="PF00400">
    <property type="entry name" value="WD40"/>
    <property type="match status" value="8"/>
</dbReference>